<dbReference type="RefSeq" id="WP_008990422.1">
    <property type="nucleotide sequence ID" value="NZ_AMSG01000002.1"/>
</dbReference>
<feature type="transmembrane region" description="Helical" evidence="2">
    <location>
        <begin position="119"/>
        <end position="145"/>
    </location>
</feature>
<evidence type="ECO:0000313" key="4">
    <source>
        <dbReference type="EMBL" id="EKF56403.1"/>
    </source>
</evidence>
<keyword evidence="2" id="KW-0472">Membrane</keyword>
<keyword evidence="5" id="KW-1185">Reference proteome</keyword>
<dbReference type="STRING" id="555500.I215_02733"/>
<sequence length="655" mass="73782">MIYRYLSSLAPKFVSKWLVLTFDVTLVLLTFFMVYFIRFHLTVNFNIENFLMDLPIVAVLSVVSFTAMGTYKRMIRYTGMKDLLNIFGACLLLGFLAMGVVALNKTYVILPGITIPKSIIILHTFLSFVVLAITSIIVGLAYRFVNCKLKARKNILIYGAGESGIMTQYALASNMDKNTKIVAFIDDDLRKVGNSINGTRVIETGAVDKHFIQKHQINEIIISIQNTASSKLRTRVETFIDYVPTIKVVPPIEQWISGELNVNQIKPIKLEDLLDRSPINIENKKLQHEFKGKVLMVTGAAGSIGSEIARQLSKFNFKKLILVDIAESALYDLQQEFKRDGVKDFVAIVADVRDQFGIENVISTHTPNILFHAAAYKHVPLMEENPYEAVKINVGGTRTLARIAMKYQVDKFVMVSTDKAVNPTNVMGATKRTAEIYIGSLQNNPDNTTKFITTRFGNVLGSNGSVIPLFKKQLEKGGPLTVTHEKITRYFMTIPEASQLVLEAGSMGEGGEIFIFDMGESVKIMDLAKNMIRLSGFKYPEEMGIKITGLRPGEKLYEELLADGENTLPTYHEKIMISKTMTLDYEKKKSQIDALCMLNLYHDTNIIVKKLKEIVPEFISQNSEYENMDARVIERNLPNYSLLQSLNYTPNNFNI</sequence>
<dbReference type="PATRIC" id="fig|555500.3.peg.570"/>
<evidence type="ECO:0000256" key="2">
    <source>
        <dbReference type="SAM" id="Phobius"/>
    </source>
</evidence>
<dbReference type="InterPro" id="IPR003869">
    <property type="entry name" value="Polysac_CapD-like"/>
</dbReference>
<feature type="transmembrane region" description="Helical" evidence="2">
    <location>
        <begin position="83"/>
        <end position="103"/>
    </location>
</feature>
<dbReference type="AlphaFoldDB" id="K2P5X8"/>
<feature type="transmembrane region" description="Helical" evidence="2">
    <location>
        <begin position="17"/>
        <end position="38"/>
    </location>
</feature>
<comment type="similarity">
    <text evidence="1">Belongs to the polysaccharide synthase family.</text>
</comment>
<feature type="domain" description="Polysaccharide biosynthesis protein CapD-like" evidence="3">
    <location>
        <begin position="295"/>
        <end position="578"/>
    </location>
</feature>
<gene>
    <name evidence="4" type="ORF">I215_02733</name>
</gene>
<dbReference type="OrthoDB" id="9803111at2"/>
<dbReference type="InterPro" id="IPR051203">
    <property type="entry name" value="Polysaccharide_Synthase-Rel"/>
</dbReference>
<dbReference type="InterPro" id="IPR029063">
    <property type="entry name" value="SAM-dependent_MTases_sf"/>
</dbReference>
<comment type="caution">
    <text evidence="4">The sequence shown here is derived from an EMBL/GenBank/DDBJ whole genome shotgun (WGS) entry which is preliminary data.</text>
</comment>
<organism evidence="4 5">
    <name type="scientific">Galbibacter marinus</name>
    <dbReference type="NCBI Taxonomy" id="555500"/>
    <lineage>
        <taxon>Bacteria</taxon>
        <taxon>Pseudomonadati</taxon>
        <taxon>Bacteroidota</taxon>
        <taxon>Flavobacteriia</taxon>
        <taxon>Flavobacteriales</taxon>
        <taxon>Flavobacteriaceae</taxon>
        <taxon>Galbibacter</taxon>
    </lineage>
</organism>
<name>K2P5X8_9FLAO</name>
<protein>
    <submittedName>
        <fullName evidence="4">Putative capsular polysaccharide biosynthesis protein</fullName>
    </submittedName>
</protein>
<evidence type="ECO:0000256" key="1">
    <source>
        <dbReference type="ARBA" id="ARBA00007430"/>
    </source>
</evidence>
<dbReference type="CDD" id="cd05237">
    <property type="entry name" value="UDP_invert_4-6DH_SDR_e"/>
    <property type="match status" value="1"/>
</dbReference>
<dbReference type="eggNOG" id="COG1086">
    <property type="taxonomic scope" value="Bacteria"/>
</dbReference>
<reference evidence="4 5" key="1">
    <citation type="journal article" date="2012" name="J. Bacteriol.">
        <title>Genome Sequence of Galbibacter marinum Type Strain ck-I2-15.</title>
        <authorList>
            <person name="Lai Q."/>
            <person name="Li C."/>
            <person name="Shao Z."/>
        </authorList>
    </citation>
    <scope>NUCLEOTIDE SEQUENCE [LARGE SCALE GENOMIC DNA]</scope>
    <source>
        <strain evidence="5">ck-I2-15</strain>
    </source>
</reference>
<dbReference type="PANTHER" id="PTHR43318">
    <property type="entry name" value="UDP-N-ACETYLGLUCOSAMINE 4,6-DEHYDRATASE"/>
    <property type="match status" value="1"/>
</dbReference>
<keyword evidence="2" id="KW-0812">Transmembrane</keyword>
<accession>K2P5X8</accession>
<dbReference type="PANTHER" id="PTHR43318:SF1">
    <property type="entry name" value="POLYSACCHARIDE BIOSYNTHESIS PROTEIN EPSC-RELATED"/>
    <property type="match status" value="1"/>
</dbReference>
<dbReference type="InterPro" id="IPR036291">
    <property type="entry name" value="NAD(P)-bd_dom_sf"/>
</dbReference>
<dbReference type="Proteomes" id="UP000007364">
    <property type="component" value="Unassembled WGS sequence"/>
</dbReference>
<proteinExistence type="inferred from homology"/>
<feature type="transmembrane region" description="Helical" evidence="2">
    <location>
        <begin position="50"/>
        <end position="71"/>
    </location>
</feature>
<dbReference type="Pfam" id="PF02719">
    <property type="entry name" value="Polysacc_synt_2"/>
    <property type="match status" value="1"/>
</dbReference>
<dbReference type="EMBL" id="AMSG01000002">
    <property type="protein sequence ID" value="EKF56403.1"/>
    <property type="molecule type" value="Genomic_DNA"/>
</dbReference>
<dbReference type="Gene3D" id="3.40.50.720">
    <property type="entry name" value="NAD(P)-binding Rossmann-like Domain"/>
    <property type="match status" value="2"/>
</dbReference>
<dbReference type="SUPFAM" id="SSF51735">
    <property type="entry name" value="NAD(P)-binding Rossmann-fold domains"/>
    <property type="match status" value="1"/>
</dbReference>
<keyword evidence="2" id="KW-1133">Transmembrane helix</keyword>
<dbReference type="Pfam" id="PF13727">
    <property type="entry name" value="CoA_binding_3"/>
    <property type="match status" value="1"/>
</dbReference>
<dbReference type="SUPFAM" id="SSF53335">
    <property type="entry name" value="S-adenosyl-L-methionine-dependent methyltransferases"/>
    <property type="match status" value="1"/>
</dbReference>
<evidence type="ECO:0000259" key="3">
    <source>
        <dbReference type="Pfam" id="PF02719"/>
    </source>
</evidence>
<evidence type="ECO:0000313" key="5">
    <source>
        <dbReference type="Proteomes" id="UP000007364"/>
    </source>
</evidence>